<dbReference type="PANTHER" id="PTHR35333">
    <property type="entry name" value="BETA-LACTAMASE"/>
    <property type="match status" value="1"/>
</dbReference>
<protein>
    <recommendedName>
        <fullName evidence="2 5">Beta-lactamase</fullName>
        <ecNumber evidence="2 5">3.5.2.6</ecNumber>
    </recommendedName>
</protein>
<feature type="chain" id="PRO_5040981887" description="Beta-lactamase" evidence="6">
    <location>
        <begin position="19"/>
        <end position="291"/>
    </location>
</feature>
<keyword evidence="6" id="KW-0732">Signal</keyword>
<feature type="domain" description="Beta-lactamase class A catalytic" evidence="7">
    <location>
        <begin position="49"/>
        <end position="264"/>
    </location>
</feature>
<dbReference type="InterPro" id="IPR023650">
    <property type="entry name" value="Beta-lactam_class-A_AS"/>
</dbReference>
<feature type="signal peptide" evidence="6">
    <location>
        <begin position="1"/>
        <end position="18"/>
    </location>
</feature>
<dbReference type="InterPro" id="IPR045155">
    <property type="entry name" value="Beta-lactam_cat"/>
</dbReference>
<dbReference type="EMBL" id="CP120678">
    <property type="protein sequence ID" value="WIW71268.1"/>
    <property type="molecule type" value="Genomic_DNA"/>
</dbReference>
<evidence type="ECO:0000259" key="7">
    <source>
        <dbReference type="Pfam" id="PF13354"/>
    </source>
</evidence>
<keyword evidence="3 5" id="KW-0378">Hydrolase</keyword>
<evidence type="ECO:0000256" key="1">
    <source>
        <dbReference type="ARBA" id="ARBA00009009"/>
    </source>
</evidence>
<comment type="catalytic activity">
    <reaction evidence="5">
        <text>a beta-lactam + H2O = a substituted beta-amino acid</text>
        <dbReference type="Rhea" id="RHEA:20401"/>
        <dbReference type="ChEBI" id="CHEBI:15377"/>
        <dbReference type="ChEBI" id="CHEBI:35627"/>
        <dbReference type="ChEBI" id="CHEBI:140347"/>
        <dbReference type="EC" id="3.5.2.6"/>
    </reaction>
</comment>
<keyword evidence="4 5" id="KW-0046">Antibiotic resistance</keyword>
<name>A0A9Y2ESS1_9FIRM</name>
<keyword evidence="9" id="KW-1185">Reference proteome</keyword>
<dbReference type="AlphaFoldDB" id="A0A9Y2ESS1"/>
<evidence type="ECO:0000256" key="3">
    <source>
        <dbReference type="ARBA" id="ARBA00022801"/>
    </source>
</evidence>
<dbReference type="Gene3D" id="3.40.710.10">
    <property type="entry name" value="DD-peptidase/beta-lactamase superfamily"/>
    <property type="match status" value="1"/>
</dbReference>
<evidence type="ECO:0000256" key="4">
    <source>
        <dbReference type="ARBA" id="ARBA00023251"/>
    </source>
</evidence>
<sequence>MKGIFLIFVMAVFLVTCGQSTIKASQHDEGEILNLTFTRLENDHQAKIGVYALDTESNKEVSYHADDRFAYCSTSKVLMVGAVLRQESLEGIKKTVSYTQKDVLSYAPITSKYVETGMTLEELCVAALRVSDNTAANLLLAHIGGTEGFKMSLRQIGDMVTEPARNEPMLNEAVPEDLRDTSTPHQLAVDFQSYILGDILTSEKKMMLISWMAGNKNTDTLIRAGTPTDWLVADKSGTGGYGTRNDVAIITPPGRKPIILAILTTHNDKELKADDQLVADIAKIVCEQFKK</sequence>
<dbReference type="GO" id="GO:0008800">
    <property type="term" value="F:beta-lactamase activity"/>
    <property type="evidence" value="ECO:0007669"/>
    <property type="project" value="UniProtKB-UniRule"/>
</dbReference>
<evidence type="ECO:0000256" key="5">
    <source>
        <dbReference type="RuleBase" id="RU361140"/>
    </source>
</evidence>
<dbReference type="InterPro" id="IPR012338">
    <property type="entry name" value="Beta-lactam/transpept-like"/>
</dbReference>
<gene>
    <name evidence="8" type="primary">bla</name>
    <name evidence="8" type="ORF">P3F81_02845</name>
</gene>
<proteinExistence type="inferred from homology"/>
<dbReference type="PRINTS" id="PR00118">
    <property type="entry name" value="BLACTAMASEA"/>
</dbReference>
<dbReference type="EC" id="3.5.2.6" evidence="2 5"/>
<evidence type="ECO:0000313" key="9">
    <source>
        <dbReference type="Proteomes" id="UP001243623"/>
    </source>
</evidence>
<evidence type="ECO:0000313" key="8">
    <source>
        <dbReference type="EMBL" id="WIW71268.1"/>
    </source>
</evidence>
<dbReference type="KEGG" id="sgbi:P3F81_02845"/>
<dbReference type="GO" id="GO:0030655">
    <property type="term" value="P:beta-lactam antibiotic catabolic process"/>
    <property type="evidence" value="ECO:0007669"/>
    <property type="project" value="InterPro"/>
</dbReference>
<comment type="similarity">
    <text evidence="1 5">Belongs to the class-A beta-lactamase family.</text>
</comment>
<dbReference type="NCBIfam" id="NF033103">
    <property type="entry name" value="bla_class_A"/>
    <property type="match status" value="1"/>
</dbReference>
<evidence type="ECO:0000256" key="6">
    <source>
        <dbReference type="SAM" id="SignalP"/>
    </source>
</evidence>
<organism evidence="8 9">
    <name type="scientific">Selenobaculum gibii</name>
    <dbReference type="NCBI Taxonomy" id="3054208"/>
    <lineage>
        <taxon>Bacteria</taxon>
        <taxon>Bacillati</taxon>
        <taxon>Bacillota</taxon>
        <taxon>Negativicutes</taxon>
        <taxon>Selenomonadales</taxon>
        <taxon>Selenomonadaceae</taxon>
        <taxon>Selenobaculum</taxon>
    </lineage>
</organism>
<dbReference type="Proteomes" id="UP001243623">
    <property type="component" value="Chromosome"/>
</dbReference>
<dbReference type="PROSITE" id="PS00146">
    <property type="entry name" value="BETA_LACTAMASE_A"/>
    <property type="match status" value="1"/>
</dbReference>
<dbReference type="GO" id="GO:0046677">
    <property type="term" value="P:response to antibiotic"/>
    <property type="evidence" value="ECO:0007669"/>
    <property type="project" value="UniProtKB-UniRule"/>
</dbReference>
<dbReference type="SUPFAM" id="SSF56601">
    <property type="entry name" value="beta-lactamase/transpeptidase-like"/>
    <property type="match status" value="1"/>
</dbReference>
<reference evidence="8" key="1">
    <citation type="submission" date="2023-03" db="EMBL/GenBank/DDBJ databases">
        <title>Selenobaculum gbiensis gen. nov. sp. nov., a new bacterium isolated from the gut microbiota of IBD patient.</title>
        <authorList>
            <person name="Yeo S."/>
            <person name="Park H."/>
            <person name="Huh C.S."/>
        </authorList>
    </citation>
    <scope>NUCLEOTIDE SEQUENCE</scope>
    <source>
        <strain evidence="8">ICN-92133</strain>
    </source>
</reference>
<dbReference type="PANTHER" id="PTHR35333:SF3">
    <property type="entry name" value="BETA-LACTAMASE-TYPE TRANSPEPTIDASE FOLD CONTAINING PROTEIN"/>
    <property type="match status" value="1"/>
</dbReference>
<evidence type="ECO:0000256" key="2">
    <source>
        <dbReference type="ARBA" id="ARBA00012865"/>
    </source>
</evidence>
<dbReference type="InterPro" id="IPR000871">
    <property type="entry name" value="Beta-lactam_class-A"/>
</dbReference>
<dbReference type="RefSeq" id="WP_309320603.1">
    <property type="nucleotide sequence ID" value="NZ_CP120678.1"/>
</dbReference>
<dbReference type="Pfam" id="PF13354">
    <property type="entry name" value="Beta-lactamase2"/>
    <property type="match status" value="1"/>
</dbReference>
<accession>A0A9Y2ESS1</accession>